<dbReference type="Proteomes" id="UP000027644">
    <property type="component" value="Unassembled WGS sequence"/>
</dbReference>
<organism evidence="1 2">
    <name type="scientific">Snodgrassella alvi SCGC AB-598-J21</name>
    <dbReference type="NCBI Taxonomy" id="1385367"/>
    <lineage>
        <taxon>Bacteria</taxon>
        <taxon>Pseudomonadati</taxon>
        <taxon>Pseudomonadota</taxon>
        <taxon>Betaproteobacteria</taxon>
        <taxon>Neisseriales</taxon>
        <taxon>Neisseriaceae</taxon>
        <taxon>Snodgrassella</taxon>
    </lineage>
</organism>
<dbReference type="AlphaFoldDB" id="A0A074VCH7"/>
<sequence length="52" mass="5776">MIYSIILILNSVLASDLLSDISLIIFKSHSLLKSITTMVYMTINIQSDTLTS</sequence>
<evidence type="ECO:0000313" key="1">
    <source>
        <dbReference type="EMBL" id="KEQ01557.1"/>
    </source>
</evidence>
<evidence type="ECO:0000313" key="2">
    <source>
        <dbReference type="Proteomes" id="UP000027644"/>
    </source>
</evidence>
<accession>A0A074VCH7</accession>
<proteinExistence type="predicted"/>
<dbReference type="EMBL" id="AVQL01000399">
    <property type="protein sequence ID" value="KEQ01557.1"/>
    <property type="molecule type" value="Genomic_DNA"/>
</dbReference>
<protein>
    <submittedName>
        <fullName evidence="1">Uncharacterized protein</fullName>
    </submittedName>
</protein>
<name>A0A074VCH7_9NEIS</name>
<reference evidence="1 2" key="1">
    <citation type="journal article" date="2014" name="PLoS Genet.">
        <title>Hidden diversity in honey bee gut symbionts detected by single-cell genomics.</title>
        <authorList>
            <person name="Engel P."/>
            <person name="Stepanauskas R."/>
            <person name="Moran N."/>
        </authorList>
    </citation>
    <scope>NUCLEOTIDE SEQUENCE [LARGE SCALE GENOMIC DNA]</scope>
    <source>
        <strain evidence="1 2">SCGC AB-598-J21</strain>
    </source>
</reference>
<comment type="caution">
    <text evidence="1">The sequence shown here is derived from an EMBL/GenBank/DDBJ whole genome shotgun (WGS) entry which is preliminary data.</text>
</comment>
<gene>
    <name evidence="1" type="ORF">SASC598J21_006690</name>
</gene>